<evidence type="ECO:0000256" key="13">
    <source>
        <dbReference type="PIRSR" id="PIRSR606262-2"/>
    </source>
</evidence>
<feature type="binding site" evidence="14">
    <location>
        <position position="92"/>
    </location>
    <ligand>
        <name>Zn(2+)</name>
        <dbReference type="ChEBI" id="CHEBI:29105"/>
        <note>catalytic</note>
    </ligand>
</feature>
<comment type="cofactor">
    <cofactor evidence="1 14 15">
        <name>Zn(2+)</name>
        <dbReference type="ChEBI" id="CHEBI:29105"/>
    </cofactor>
</comment>
<gene>
    <name evidence="17" type="ORF">EMK97_04310</name>
</gene>
<dbReference type="Gene3D" id="3.40.140.10">
    <property type="entry name" value="Cytidine Deaminase, domain 2"/>
    <property type="match status" value="1"/>
</dbReference>
<evidence type="ECO:0000256" key="7">
    <source>
        <dbReference type="ARBA" id="ARBA00022801"/>
    </source>
</evidence>
<keyword evidence="18" id="KW-1185">Reference proteome</keyword>
<dbReference type="EC" id="3.5.4.5" evidence="4 15"/>
<dbReference type="GO" id="GO:0005829">
    <property type="term" value="C:cytosol"/>
    <property type="evidence" value="ECO:0007669"/>
    <property type="project" value="TreeGrafter"/>
</dbReference>
<comment type="function">
    <text evidence="2 15">This enzyme scavenges exogenous and endogenous cytidine and 2'-deoxycytidine for UMP synthesis.</text>
</comment>
<dbReference type="EMBL" id="CP034759">
    <property type="protein sequence ID" value="QBG35013.1"/>
    <property type="molecule type" value="Genomic_DNA"/>
</dbReference>
<dbReference type="InterPro" id="IPR016193">
    <property type="entry name" value="Cytidine_deaminase-like"/>
</dbReference>
<evidence type="ECO:0000256" key="9">
    <source>
        <dbReference type="ARBA" id="ARBA00032005"/>
    </source>
</evidence>
<evidence type="ECO:0000256" key="5">
    <source>
        <dbReference type="ARBA" id="ARBA00018266"/>
    </source>
</evidence>
<evidence type="ECO:0000256" key="8">
    <source>
        <dbReference type="ARBA" id="ARBA00022833"/>
    </source>
</evidence>
<evidence type="ECO:0000256" key="2">
    <source>
        <dbReference type="ARBA" id="ARBA00003949"/>
    </source>
</evidence>
<evidence type="ECO:0000259" key="16">
    <source>
        <dbReference type="PROSITE" id="PS51747"/>
    </source>
</evidence>
<dbReference type="SUPFAM" id="SSF53927">
    <property type="entry name" value="Cytidine deaminase-like"/>
    <property type="match status" value="1"/>
</dbReference>
<dbReference type="KEGG" id="lsd:EMK97_04310"/>
<dbReference type="PROSITE" id="PS51747">
    <property type="entry name" value="CYT_DCMP_DEAMINASES_2"/>
    <property type="match status" value="1"/>
</dbReference>
<dbReference type="GO" id="GO:0004126">
    <property type="term" value="F:cytidine deaminase activity"/>
    <property type="evidence" value="ECO:0007669"/>
    <property type="project" value="UniProtKB-UniRule"/>
</dbReference>
<evidence type="ECO:0000256" key="14">
    <source>
        <dbReference type="PIRSR" id="PIRSR606262-3"/>
    </source>
</evidence>
<dbReference type="NCBIfam" id="NF004064">
    <property type="entry name" value="PRK05578.1"/>
    <property type="match status" value="1"/>
</dbReference>
<evidence type="ECO:0000256" key="10">
    <source>
        <dbReference type="ARBA" id="ARBA00049252"/>
    </source>
</evidence>
<evidence type="ECO:0000256" key="11">
    <source>
        <dbReference type="ARBA" id="ARBA00049558"/>
    </source>
</evidence>
<reference evidence="17 18" key="1">
    <citation type="submission" date="2018-12" db="EMBL/GenBank/DDBJ databases">
        <title>Complete genome of Litorilituus sediminis.</title>
        <authorList>
            <person name="Liu A."/>
            <person name="Rong J."/>
        </authorList>
    </citation>
    <scope>NUCLEOTIDE SEQUENCE [LARGE SCALE GENOMIC DNA]</scope>
    <source>
        <strain evidence="17 18">JCM 17549</strain>
    </source>
</reference>
<dbReference type="RefSeq" id="WP_130599772.1">
    <property type="nucleotide sequence ID" value="NZ_CP034759.1"/>
</dbReference>
<dbReference type="AlphaFoldDB" id="A0A4P6P1R9"/>
<keyword evidence="8 14" id="KW-0862">Zinc</keyword>
<sequence>MKDIEQTCVDNVIMAAKHAYQNAYAPYSKFHVGAAALTAQGNIVSGCNVENASYGLTVCAERNCIGHGVVNGERDFKLIVIYTEQDKLTPPCGACRQVIAEFFQQSAPVLAVNHKNERQEWTVSQLLPDAFTPKDLLEQ</sequence>
<dbReference type="NCBIfam" id="TIGR01354">
    <property type="entry name" value="cyt_deam_tetra"/>
    <property type="match status" value="1"/>
</dbReference>
<dbReference type="InterPro" id="IPR050202">
    <property type="entry name" value="Cyt/Deoxycyt_deaminase"/>
</dbReference>
<dbReference type="InterPro" id="IPR006262">
    <property type="entry name" value="Cyt_deam_tetra"/>
</dbReference>
<comment type="similarity">
    <text evidence="3 15">Belongs to the cytidine and deoxycytidylate deaminase family.</text>
</comment>
<feature type="domain" description="CMP/dCMP-type deaminase" evidence="16">
    <location>
        <begin position="7"/>
        <end position="134"/>
    </location>
</feature>
<comment type="catalytic activity">
    <reaction evidence="10 15">
        <text>2'-deoxycytidine + H2O + H(+) = 2'-deoxyuridine + NH4(+)</text>
        <dbReference type="Rhea" id="RHEA:13433"/>
        <dbReference type="ChEBI" id="CHEBI:15377"/>
        <dbReference type="ChEBI" id="CHEBI:15378"/>
        <dbReference type="ChEBI" id="CHEBI:15698"/>
        <dbReference type="ChEBI" id="CHEBI:16450"/>
        <dbReference type="ChEBI" id="CHEBI:28938"/>
        <dbReference type="EC" id="3.5.4.5"/>
    </reaction>
</comment>
<evidence type="ECO:0000256" key="1">
    <source>
        <dbReference type="ARBA" id="ARBA00001947"/>
    </source>
</evidence>
<dbReference type="PANTHER" id="PTHR11644:SF2">
    <property type="entry name" value="CYTIDINE DEAMINASE"/>
    <property type="match status" value="1"/>
</dbReference>
<evidence type="ECO:0000256" key="6">
    <source>
        <dbReference type="ARBA" id="ARBA00022723"/>
    </source>
</evidence>
<organism evidence="17 18">
    <name type="scientific">Litorilituus sediminis</name>
    <dbReference type="NCBI Taxonomy" id="718192"/>
    <lineage>
        <taxon>Bacteria</taxon>
        <taxon>Pseudomonadati</taxon>
        <taxon>Pseudomonadota</taxon>
        <taxon>Gammaproteobacteria</taxon>
        <taxon>Alteromonadales</taxon>
        <taxon>Colwelliaceae</taxon>
        <taxon>Litorilituus</taxon>
    </lineage>
</organism>
<evidence type="ECO:0000256" key="15">
    <source>
        <dbReference type="RuleBase" id="RU364006"/>
    </source>
</evidence>
<dbReference type="GO" id="GO:0008270">
    <property type="term" value="F:zinc ion binding"/>
    <property type="evidence" value="ECO:0007669"/>
    <property type="project" value="UniProtKB-UniRule"/>
</dbReference>
<comment type="catalytic activity">
    <reaction evidence="11 15">
        <text>cytidine + H2O + H(+) = uridine + NH4(+)</text>
        <dbReference type="Rhea" id="RHEA:16069"/>
        <dbReference type="ChEBI" id="CHEBI:15377"/>
        <dbReference type="ChEBI" id="CHEBI:15378"/>
        <dbReference type="ChEBI" id="CHEBI:16704"/>
        <dbReference type="ChEBI" id="CHEBI:17562"/>
        <dbReference type="ChEBI" id="CHEBI:28938"/>
        <dbReference type="EC" id="3.5.4.5"/>
    </reaction>
</comment>
<dbReference type="InterPro" id="IPR002125">
    <property type="entry name" value="CMP_dCMP_dom"/>
</dbReference>
<proteinExistence type="inferred from homology"/>
<evidence type="ECO:0000256" key="4">
    <source>
        <dbReference type="ARBA" id="ARBA00012783"/>
    </source>
</evidence>
<dbReference type="OrthoDB" id="9795347at2"/>
<name>A0A4P6P1R9_9GAMM</name>
<dbReference type="CDD" id="cd01283">
    <property type="entry name" value="cytidine_deaminase"/>
    <property type="match status" value="1"/>
</dbReference>
<dbReference type="FunFam" id="3.40.140.10:FF:000008">
    <property type="entry name" value="Cytidine deaminase"/>
    <property type="match status" value="1"/>
</dbReference>
<evidence type="ECO:0000313" key="17">
    <source>
        <dbReference type="EMBL" id="QBG35013.1"/>
    </source>
</evidence>
<protein>
    <recommendedName>
        <fullName evidence="5 15">Cytidine deaminase</fullName>
        <ecNumber evidence="4 15">3.5.4.5</ecNumber>
    </recommendedName>
    <alternativeName>
        <fullName evidence="9 15">Cytidine aminohydrolase</fullName>
    </alternativeName>
</protein>
<dbReference type="GO" id="GO:0055086">
    <property type="term" value="P:nucleobase-containing small molecule metabolic process"/>
    <property type="evidence" value="ECO:0007669"/>
    <property type="project" value="UniProtKB-ARBA"/>
</dbReference>
<feature type="binding site" evidence="14">
    <location>
        <position position="95"/>
    </location>
    <ligand>
        <name>Zn(2+)</name>
        <dbReference type="ChEBI" id="CHEBI:29105"/>
        <note>catalytic</note>
    </ligand>
</feature>
<accession>A0A4P6P1R9</accession>
<feature type="binding site" evidence="14">
    <location>
        <position position="59"/>
    </location>
    <ligand>
        <name>Zn(2+)</name>
        <dbReference type="ChEBI" id="CHEBI:29105"/>
        <note>catalytic</note>
    </ligand>
</feature>
<keyword evidence="6 14" id="KW-0479">Metal-binding</keyword>
<dbReference type="Pfam" id="PF00383">
    <property type="entry name" value="dCMP_cyt_deam_1"/>
    <property type="match status" value="1"/>
</dbReference>
<feature type="active site" description="Proton donor" evidence="12">
    <location>
        <position position="61"/>
    </location>
</feature>
<evidence type="ECO:0000313" key="18">
    <source>
        <dbReference type="Proteomes" id="UP000290244"/>
    </source>
</evidence>
<keyword evidence="7 15" id="KW-0378">Hydrolase</keyword>
<dbReference type="PANTHER" id="PTHR11644">
    <property type="entry name" value="CYTIDINE DEAMINASE"/>
    <property type="match status" value="1"/>
</dbReference>
<dbReference type="Proteomes" id="UP000290244">
    <property type="component" value="Chromosome"/>
</dbReference>
<dbReference type="GO" id="GO:0072527">
    <property type="term" value="P:pyrimidine-containing compound metabolic process"/>
    <property type="evidence" value="ECO:0007669"/>
    <property type="project" value="UniProtKB-ARBA"/>
</dbReference>
<evidence type="ECO:0000256" key="12">
    <source>
        <dbReference type="PIRSR" id="PIRSR606262-1"/>
    </source>
</evidence>
<feature type="binding site" evidence="13">
    <location>
        <begin position="48"/>
        <end position="54"/>
    </location>
    <ligand>
        <name>substrate</name>
    </ligand>
</feature>
<evidence type="ECO:0000256" key="3">
    <source>
        <dbReference type="ARBA" id="ARBA00006576"/>
    </source>
</evidence>